<evidence type="ECO:0000313" key="1">
    <source>
        <dbReference type="EMBL" id="MBE5038756.1"/>
    </source>
</evidence>
<dbReference type="EMBL" id="JADCKC010000004">
    <property type="protein sequence ID" value="MBE5038756.1"/>
    <property type="molecule type" value="Genomic_DNA"/>
</dbReference>
<protein>
    <recommendedName>
        <fullName evidence="3">TfoX N-terminal domain-containing protein</fullName>
    </recommendedName>
</protein>
<sequence>MAYPDDHTLQLWLDALRGLNVRIKKMFGCYCLYCDDQPVGWLSGSTLFLREVGLTDLPAVPEDKIQEIPIPLEACGQSWLPRAVQETARRRKAGGR</sequence>
<gene>
    <name evidence="1" type="ORF">INF35_13255</name>
</gene>
<evidence type="ECO:0000313" key="2">
    <source>
        <dbReference type="Proteomes" id="UP000768567"/>
    </source>
</evidence>
<keyword evidence="2" id="KW-1185">Reference proteome</keyword>
<reference evidence="1 2" key="1">
    <citation type="submission" date="2020-10" db="EMBL/GenBank/DDBJ databases">
        <title>ChiBAC.</title>
        <authorList>
            <person name="Zenner C."/>
            <person name="Hitch T.C.A."/>
            <person name="Clavel T."/>
        </authorList>
    </citation>
    <scope>NUCLEOTIDE SEQUENCE [LARGE SCALE GENOMIC DNA]</scope>
    <source>
        <strain evidence="1 2">DSM 109015</strain>
    </source>
</reference>
<dbReference type="Proteomes" id="UP000768567">
    <property type="component" value="Unassembled WGS sequence"/>
</dbReference>
<evidence type="ECO:0008006" key="3">
    <source>
        <dbReference type="Google" id="ProtNLM"/>
    </source>
</evidence>
<organism evidence="1 2">
    <name type="scientific">Gemmiger gallinarum</name>
    <dbReference type="NCBI Taxonomy" id="2779354"/>
    <lineage>
        <taxon>Bacteria</taxon>
        <taxon>Bacillati</taxon>
        <taxon>Bacillota</taxon>
        <taxon>Clostridia</taxon>
        <taxon>Eubacteriales</taxon>
        <taxon>Gemmiger</taxon>
    </lineage>
</organism>
<proteinExistence type="predicted"/>
<name>A0ABR9R6J0_9FIRM</name>
<dbReference type="Gene3D" id="3.30.1460.30">
    <property type="entry name" value="YgaC/TfoX-N like chaperone"/>
    <property type="match status" value="1"/>
</dbReference>
<dbReference type="RefSeq" id="WP_193503234.1">
    <property type="nucleotide sequence ID" value="NZ_JADCKC010000004.1"/>
</dbReference>
<accession>A0ABR9R6J0</accession>
<dbReference type="SUPFAM" id="SSF159894">
    <property type="entry name" value="YgaC/TfoX-N like"/>
    <property type="match status" value="1"/>
</dbReference>
<comment type="caution">
    <text evidence="1">The sequence shown here is derived from an EMBL/GenBank/DDBJ whole genome shotgun (WGS) entry which is preliminary data.</text>
</comment>